<proteinExistence type="predicted"/>
<feature type="region of interest" description="Disordered" evidence="1">
    <location>
        <begin position="34"/>
        <end position="57"/>
    </location>
</feature>
<keyword evidence="2" id="KW-0812">Transmembrane</keyword>
<feature type="transmembrane region" description="Helical" evidence="2">
    <location>
        <begin position="6"/>
        <end position="27"/>
    </location>
</feature>
<sequence>MYAETDGLILLAVGMIMLAVIVLVQCASGKRTKRRNLSNTKTKVTQSSISSRQSVKEAGRLQKNKVVRGVEKSSGFLPEREGPIQVSCYWKFCSPRWSQQEIKKALFLE</sequence>
<evidence type="ECO:0000313" key="4">
    <source>
        <dbReference type="WBParaSite" id="EEL_0000410301-mRNA-1"/>
    </source>
</evidence>
<feature type="compositionally biased region" description="Polar residues" evidence="1">
    <location>
        <begin position="37"/>
        <end position="53"/>
    </location>
</feature>
<accession>A0A0R3RQX6</accession>
<protein>
    <submittedName>
        <fullName evidence="4">Secreted protein</fullName>
    </submittedName>
</protein>
<keyword evidence="2" id="KW-1133">Transmembrane helix</keyword>
<name>A0A0R3RQX6_9BILA</name>
<dbReference type="Proteomes" id="UP000050640">
    <property type="component" value="Unplaced"/>
</dbReference>
<reference evidence="4" key="1">
    <citation type="submission" date="2017-02" db="UniProtKB">
        <authorList>
            <consortium name="WormBaseParasite"/>
        </authorList>
    </citation>
    <scope>IDENTIFICATION</scope>
</reference>
<evidence type="ECO:0000313" key="3">
    <source>
        <dbReference type="Proteomes" id="UP000050640"/>
    </source>
</evidence>
<organism evidence="3 4">
    <name type="scientific">Elaeophora elaphi</name>
    <dbReference type="NCBI Taxonomy" id="1147741"/>
    <lineage>
        <taxon>Eukaryota</taxon>
        <taxon>Metazoa</taxon>
        <taxon>Ecdysozoa</taxon>
        <taxon>Nematoda</taxon>
        <taxon>Chromadorea</taxon>
        <taxon>Rhabditida</taxon>
        <taxon>Spirurina</taxon>
        <taxon>Spiruromorpha</taxon>
        <taxon>Filarioidea</taxon>
        <taxon>Onchocercidae</taxon>
        <taxon>Elaeophora</taxon>
    </lineage>
</organism>
<evidence type="ECO:0000256" key="1">
    <source>
        <dbReference type="SAM" id="MobiDB-lite"/>
    </source>
</evidence>
<keyword evidence="2" id="KW-0472">Membrane</keyword>
<dbReference type="WBParaSite" id="EEL_0000410301-mRNA-1">
    <property type="protein sequence ID" value="EEL_0000410301-mRNA-1"/>
    <property type="gene ID" value="EEL_0000410301"/>
</dbReference>
<keyword evidence="3" id="KW-1185">Reference proteome</keyword>
<evidence type="ECO:0000256" key="2">
    <source>
        <dbReference type="SAM" id="Phobius"/>
    </source>
</evidence>
<dbReference type="AlphaFoldDB" id="A0A0R3RQX6"/>